<keyword evidence="4" id="KW-1185">Reference proteome</keyword>
<dbReference type="Pfam" id="PF00534">
    <property type="entry name" value="Glycos_transf_1"/>
    <property type="match status" value="1"/>
</dbReference>
<evidence type="ECO:0000259" key="1">
    <source>
        <dbReference type="Pfam" id="PF00534"/>
    </source>
</evidence>
<dbReference type="Gene3D" id="3.40.50.2000">
    <property type="entry name" value="Glycogen Phosphorylase B"/>
    <property type="match status" value="2"/>
</dbReference>
<protein>
    <submittedName>
        <fullName evidence="3">Glycosyltransferase involved in cell wall biosynthesis</fullName>
    </submittedName>
</protein>
<dbReference type="SUPFAM" id="SSF53756">
    <property type="entry name" value="UDP-Glycosyltransferase/glycogen phosphorylase"/>
    <property type="match status" value="1"/>
</dbReference>
<keyword evidence="3" id="KW-0808">Transferase</keyword>
<organism evidence="3 4">
    <name type="scientific">Algoriphagus aquaeductus</name>
    <dbReference type="NCBI Taxonomy" id="475299"/>
    <lineage>
        <taxon>Bacteria</taxon>
        <taxon>Pseudomonadati</taxon>
        <taxon>Bacteroidota</taxon>
        <taxon>Cytophagia</taxon>
        <taxon>Cytophagales</taxon>
        <taxon>Cyclobacteriaceae</taxon>
        <taxon>Algoriphagus</taxon>
    </lineage>
</organism>
<dbReference type="AlphaFoldDB" id="A0A326RLU5"/>
<evidence type="ECO:0000259" key="2">
    <source>
        <dbReference type="Pfam" id="PF13439"/>
    </source>
</evidence>
<dbReference type="Pfam" id="PF13439">
    <property type="entry name" value="Glyco_transf_4"/>
    <property type="match status" value="1"/>
</dbReference>
<dbReference type="EMBL" id="QKTX01000015">
    <property type="protein sequence ID" value="PZV79130.1"/>
    <property type="molecule type" value="Genomic_DNA"/>
</dbReference>
<feature type="domain" description="Glycosyl transferase family 1" evidence="1">
    <location>
        <begin position="178"/>
        <end position="334"/>
    </location>
</feature>
<evidence type="ECO:0000313" key="4">
    <source>
        <dbReference type="Proteomes" id="UP000248917"/>
    </source>
</evidence>
<name>A0A326RLU5_9BACT</name>
<gene>
    <name evidence="3" type="ORF">CLV31_11590</name>
</gene>
<comment type="caution">
    <text evidence="3">The sequence shown here is derived from an EMBL/GenBank/DDBJ whole genome shotgun (WGS) entry which is preliminary data.</text>
</comment>
<dbReference type="PANTHER" id="PTHR12526">
    <property type="entry name" value="GLYCOSYLTRANSFERASE"/>
    <property type="match status" value="1"/>
</dbReference>
<dbReference type="OrthoDB" id="823685at2"/>
<dbReference type="GO" id="GO:0016757">
    <property type="term" value="F:glycosyltransferase activity"/>
    <property type="evidence" value="ECO:0007669"/>
    <property type="project" value="InterPro"/>
</dbReference>
<accession>A0A326RLU5</accession>
<dbReference type="PANTHER" id="PTHR12526:SF627">
    <property type="entry name" value="D-RHAMNOSYLTRANSFERASE WBPZ"/>
    <property type="match status" value="1"/>
</dbReference>
<dbReference type="RefSeq" id="WP_111394393.1">
    <property type="nucleotide sequence ID" value="NZ_QKTX01000015.1"/>
</dbReference>
<evidence type="ECO:0000313" key="3">
    <source>
        <dbReference type="EMBL" id="PZV79130.1"/>
    </source>
</evidence>
<dbReference type="InterPro" id="IPR001296">
    <property type="entry name" value="Glyco_trans_1"/>
</dbReference>
<dbReference type="InterPro" id="IPR028098">
    <property type="entry name" value="Glyco_trans_4-like_N"/>
</dbReference>
<dbReference type="Proteomes" id="UP000248917">
    <property type="component" value="Unassembled WGS sequence"/>
</dbReference>
<reference evidence="3 4" key="1">
    <citation type="submission" date="2018-06" db="EMBL/GenBank/DDBJ databases">
        <title>Genomic Encyclopedia of Archaeal and Bacterial Type Strains, Phase II (KMG-II): from individual species to whole genera.</title>
        <authorList>
            <person name="Goeker M."/>
        </authorList>
    </citation>
    <scope>NUCLEOTIDE SEQUENCE [LARGE SCALE GENOMIC DNA]</scope>
    <source>
        <strain evidence="3 4">T4</strain>
    </source>
</reference>
<sequence>MNKGSFLQIVDTLSMGGTERMSVNISGVLAERGWESHLVVSRKSGGLETFIPNGVTVHYLNKKTFYDVFAFWNLLKITRRVNPNIVHAHSTSVFWAVLLKMVLGKFVLVWHDHFGLSDQLRIYPRKEMILLSKWISKIVVVNHKLESFWKMTFSYRENDVQYIPNFPWLVLNPEGKFEKFTFLNLANFRPQKDQLNLLEAIYLLKSEGLNFRTLLVGEWVDPEWGTMVRKKAEELDLGDFVEFVGPVNDISAYLQKSHAGVLSSESEGLPVALLEYGLAALPVVTTNVGDCEKVICRENLGIIVPKSSPKELAEGMKKFLLDYHKSKELGENLKTFVEMEFGKEKFLQKYEELLGQKI</sequence>
<proteinExistence type="predicted"/>
<feature type="domain" description="Glycosyltransferase subfamily 4-like N-terminal" evidence="2">
    <location>
        <begin position="15"/>
        <end position="165"/>
    </location>
</feature>